<gene>
    <name evidence="1" type="ORF">P0Y49_15365</name>
</gene>
<sequence length="72" mass="7750">MSLNKKQLVQDLTNMYEHTMGSNADELTAKDDFINALATAIDTYVKSATIKYTGGLAAPNGPVSGTFNHTIE</sequence>
<dbReference type="AlphaFoldDB" id="A0AAJ6B5U7"/>
<reference evidence="1" key="1">
    <citation type="submission" date="2023-03" db="EMBL/GenBank/DDBJ databases">
        <title>Andean soil-derived lignocellulolytic bacterial consortium as a source of novel taxa and putative plastic-active enzymes.</title>
        <authorList>
            <person name="Diaz-Garcia L."/>
            <person name="Chuvochina M."/>
            <person name="Feuerriegel G."/>
            <person name="Bunk B."/>
            <person name="Sproer C."/>
            <person name="Streit W.R."/>
            <person name="Rodriguez L.M."/>
            <person name="Overmann J."/>
            <person name="Jimenez D.J."/>
        </authorList>
    </citation>
    <scope>NUCLEOTIDE SEQUENCE</scope>
    <source>
        <strain evidence="1">MAG 3858</strain>
    </source>
</reference>
<protein>
    <submittedName>
        <fullName evidence="1">Uncharacterized protein</fullName>
    </submittedName>
</protein>
<name>A0AAJ6B5U7_9SPHI</name>
<accession>A0AAJ6B5U7</accession>
<dbReference type="Proteomes" id="UP001214530">
    <property type="component" value="Chromosome"/>
</dbReference>
<dbReference type="EMBL" id="CP119313">
    <property type="protein sequence ID" value="WEK18169.1"/>
    <property type="molecule type" value="Genomic_DNA"/>
</dbReference>
<organism evidence="1 2">
    <name type="scientific">Candidatus Pedobacter colombiensis</name>
    <dbReference type="NCBI Taxonomy" id="3121371"/>
    <lineage>
        <taxon>Bacteria</taxon>
        <taxon>Pseudomonadati</taxon>
        <taxon>Bacteroidota</taxon>
        <taxon>Sphingobacteriia</taxon>
        <taxon>Sphingobacteriales</taxon>
        <taxon>Sphingobacteriaceae</taxon>
        <taxon>Pedobacter</taxon>
    </lineage>
</organism>
<evidence type="ECO:0000313" key="1">
    <source>
        <dbReference type="EMBL" id="WEK18169.1"/>
    </source>
</evidence>
<proteinExistence type="predicted"/>
<evidence type="ECO:0000313" key="2">
    <source>
        <dbReference type="Proteomes" id="UP001214530"/>
    </source>
</evidence>